<keyword evidence="6" id="KW-1185">Reference proteome</keyword>
<evidence type="ECO:0000256" key="1">
    <source>
        <dbReference type="ARBA" id="ARBA00004370"/>
    </source>
</evidence>
<dbReference type="Pfam" id="PF00169">
    <property type="entry name" value="PH"/>
    <property type="match status" value="1"/>
</dbReference>
<name>A0AA35RJL0_GEOBA</name>
<dbReference type="PANTHER" id="PTHR14309:SF10">
    <property type="entry name" value="PH DOMAIN-CONTAINING PROTEIN"/>
    <property type="match status" value="1"/>
</dbReference>
<keyword evidence="2" id="KW-0472">Membrane</keyword>
<reference evidence="5" key="1">
    <citation type="submission" date="2023-03" db="EMBL/GenBank/DDBJ databases">
        <authorList>
            <person name="Steffen K."/>
            <person name="Cardenas P."/>
        </authorList>
    </citation>
    <scope>NUCLEOTIDE SEQUENCE</scope>
</reference>
<sequence>MQRSVTLTSLRSHTAVASGYLHKLAHNGTPFACWHQRYYVLYSDGLLRSFKSSRARNSHRVIHVGRKCLRVRFGADTRSDECSHWPKNCPRALCFSVINIDREYHFYCESEREFAVWRDSLQQTLAKLGSAHSSYVERRSSKPYPVDDDDDLSVAPTPDSPRNIEQRTAAEKKRAREDRAQKRTRQKETGVGDAYDAVDPAVSYRRLDEHKKEQITAPQSYKVGSKDDDYWEDVVSAKEAKEEESLEQVGDHEETCWSTSNYTHNVQSEEIKERKVSGRKNTSNYHSTNGIEAAFLEVQAIIDKTFNDMC</sequence>
<organism evidence="5 6">
    <name type="scientific">Geodia barretti</name>
    <name type="common">Barrett's horny sponge</name>
    <dbReference type="NCBI Taxonomy" id="519541"/>
    <lineage>
        <taxon>Eukaryota</taxon>
        <taxon>Metazoa</taxon>
        <taxon>Porifera</taxon>
        <taxon>Demospongiae</taxon>
        <taxon>Heteroscleromorpha</taxon>
        <taxon>Tetractinellida</taxon>
        <taxon>Astrophorina</taxon>
        <taxon>Geodiidae</taxon>
        <taxon>Geodia</taxon>
    </lineage>
</organism>
<dbReference type="InterPro" id="IPR001849">
    <property type="entry name" value="PH_domain"/>
</dbReference>
<feature type="region of interest" description="Disordered" evidence="3">
    <location>
        <begin position="136"/>
        <end position="197"/>
    </location>
</feature>
<dbReference type="AlphaFoldDB" id="A0AA35RJL0"/>
<dbReference type="SMART" id="SM00233">
    <property type="entry name" value="PH"/>
    <property type="match status" value="1"/>
</dbReference>
<comment type="caution">
    <text evidence="5">The sequence shown here is derived from an EMBL/GenBank/DDBJ whole genome shotgun (WGS) entry which is preliminary data.</text>
</comment>
<feature type="compositionally biased region" description="Basic and acidic residues" evidence="3">
    <location>
        <begin position="162"/>
        <end position="190"/>
    </location>
</feature>
<dbReference type="GO" id="GO:0016020">
    <property type="term" value="C:membrane"/>
    <property type="evidence" value="ECO:0007669"/>
    <property type="project" value="UniProtKB-SubCell"/>
</dbReference>
<dbReference type="Gene3D" id="2.30.29.30">
    <property type="entry name" value="Pleckstrin-homology domain (PH domain)/Phosphotyrosine-binding domain (PTB)"/>
    <property type="match status" value="1"/>
</dbReference>
<accession>A0AA35RJL0</accession>
<dbReference type="SUPFAM" id="SSF50729">
    <property type="entry name" value="PH domain-like"/>
    <property type="match status" value="1"/>
</dbReference>
<gene>
    <name evidence="5" type="ORF">GBAR_LOCUS7392</name>
</gene>
<dbReference type="PANTHER" id="PTHR14309">
    <property type="entry name" value="EXPRESSED PROTEIN"/>
    <property type="match status" value="1"/>
</dbReference>
<evidence type="ECO:0000259" key="4">
    <source>
        <dbReference type="PROSITE" id="PS50003"/>
    </source>
</evidence>
<dbReference type="InterPro" id="IPR011993">
    <property type="entry name" value="PH-like_dom_sf"/>
</dbReference>
<dbReference type="GO" id="GO:0045595">
    <property type="term" value="P:regulation of cell differentiation"/>
    <property type="evidence" value="ECO:0007669"/>
    <property type="project" value="TreeGrafter"/>
</dbReference>
<proteinExistence type="predicted"/>
<dbReference type="EMBL" id="CASHTH010001102">
    <property type="protein sequence ID" value="CAI8011466.1"/>
    <property type="molecule type" value="Genomic_DNA"/>
</dbReference>
<dbReference type="InterPro" id="IPR039680">
    <property type="entry name" value="PLEKHB1/2"/>
</dbReference>
<comment type="subcellular location">
    <subcellularLocation>
        <location evidence="1">Membrane</location>
    </subcellularLocation>
</comment>
<evidence type="ECO:0000313" key="5">
    <source>
        <dbReference type="EMBL" id="CAI8011466.1"/>
    </source>
</evidence>
<evidence type="ECO:0000256" key="2">
    <source>
        <dbReference type="ARBA" id="ARBA00023136"/>
    </source>
</evidence>
<dbReference type="Proteomes" id="UP001174909">
    <property type="component" value="Unassembled WGS sequence"/>
</dbReference>
<feature type="domain" description="PH" evidence="4">
    <location>
        <begin position="14"/>
        <end position="126"/>
    </location>
</feature>
<evidence type="ECO:0000256" key="3">
    <source>
        <dbReference type="SAM" id="MobiDB-lite"/>
    </source>
</evidence>
<dbReference type="PROSITE" id="PS50003">
    <property type="entry name" value="PH_DOMAIN"/>
    <property type="match status" value="1"/>
</dbReference>
<evidence type="ECO:0000313" key="6">
    <source>
        <dbReference type="Proteomes" id="UP001174909"/>
    </source>
</evidence>
<protein>
    <recommendedName>
        <fullName evidence="4">PH domain-containing protein</fullName>
    </recommendedName>
</protein>